<dbReference type="CDD" id="cd00209">
    <property type="entry name" value="DHFR"/>
    <property type="match status" value="1"/>
</dbReference>
<evidence type="ECO:0000256" key="1">
    <source>
        <dbReference type="ARBA" id="ARBA00004903"/>
    </source>
</evidence>
<dbReference type="Proteomes" id="UP001589755">
    <property type="component" value="Unassembled WGS sequence"/>
</dbReference>
<dbReference type="RefSeq" id="WP_261518466.1">
    <property type="nucleotide sequence ID" value="NZ_JAODNW010000001.1"/>
</dbReference>
<evidence type="ECO:0000256" key="7">
    <source>
        <dbReference type="ARBA" id="ARBA00025067"/>
    </source>
</evidence>
<dbReference type="PROSITE" id="PS00075">
    <property type="entry name" value="DHFR_1"/>
    <property type="match status" value="1"/>
</dbReference>
<evidence type="ECO:0000313" key="11">
    <source>
        <dbReference type="EMBL" id="MFC0207208.1"/>
    </source>
</evidence>
<gene>
    <name evidence="11" type="ORF">ACFFJ2_02200</name>
</gene>
<dbReference type="InterPro" id="IPR024072">
    <property type="entry name" value="DHFR-like_dom_sf"/>
</dbReference>
<protein>
    <recommendedName>
        <fullName evidence="3 8">Dihydrofolate reductase</fullName>
        <ecNumber evidence="3 8">1.5.1.3</ecNumber>
    </recommendedName>
</protein>
<comment type="pathway">
    <text evidence="1 8">Cofactor biosynthesis; tetrahydrofolate biosynthesis; 5,6,7,8-tetrahydrofolate from 7,8-dihydrofolate: step 1/1.</text>
</comment>
<comment type="catalytic activity">
    <reaction evidence="8">
        <text>(6S)-5,6,7,8-tetrahydrofolate + NADP(+) = 7,8-dihydrofolate + NADPH + H(+)</text>
        <dbReference type="Rhea" id="RHEA:15009"/>
        <dbReference type="ChEBI" id="CHEBI:15378"/>
        <dbReference type="ChEBI" id="CHEBI:57451"/>
        <dbReference type="ChEBI" id="CHEBI:57453"/>
        <dbReference type="ChEBI" id="CHEBI:57783"/>
        <dbReference type="ChEBI" id="CHEBI:58349"/>
        <dbReference type="EC" id="1.5.1.3"/>
    </reaction>
</comment>
<organism evidence="11 12">
    <name type="scientific">Chelativorans intermedius</name>
    <dbReference type="NCBI Taxonomy" id="515947"/>
    <lineage>
        <taxon>Bacteria</taxon>
        <taxon>Pseudomonadati</taxon>
        <taxon>Pseudomonadota</taxon>
        <taxon>Alphaproteobacteria</taxon>
        <taxon>Hyphomicrobiales</taxon>
        <taxon>Phyllobacteriaceae</taxon>
        <taxon>Chelativorans</taxon>
    </lineage>
</organism>
<dbReference type="PIRSF" id="PIRSF000194">
    <property type="entry name" value="DHFR"/>
    <property type="match status" value="1"/>
</dbReference>
<dbReference type="PROSITE" id="PS51330">
    <property type="entry name" value="DHFR_2"/>
    <property type="match status" value="1"/>
</dbReference>
<evidence type="ECO:0000256" key="5">
    <source>
        <dbReference type="ARBA" id="ARBA00022857"/>
    </source>
</evidence>
<dbReference type="Pfam" id="PF00186">
    <property type="entry name" value="DHFR_1"/>
    <property type="match status" value="1"/>
</dbReference>
<accession>A0ABV6D3I1</accession>
<evidence type="ECO:0000256" key="3">
    <source>
        <dbReference type="ARBA" id="ARBA00012856"/>
    </source>
</evidence>
<feature type="domain" description="DHFR" evidence="10">
    <location>
        <begin position="2"/>
        <end position="162"/>
    </location>
</feature>
<evidence type="ECO:0000256" key="8">
    <source>
        <dbReference type="PIRNR" id="PIRNR000194"/>
    </source>
</evidence>
<dbReference type="SUPFAM" id="SSF53597">
    <property type="entry name" value="Dihydrofolate reductase-like"/>
    <property type="match status" value="1"/>
</dbReference>
<sequence>MKIVFVVAIARNGVIGAKGGLPWRLSTDLKRFKALTMGKPVVMGRKTWESIGRPLPGRLNIVVTRDPAYRAEGAVVTRSLEEALEAAGRQDAAETCVIGGGEIYRQALPQAEVLHVTHVDADVEGETVFPEIDPGTWRVVSSEAVGTGEKDIYPTRYVVYQRRGQDGSAPAPSGAAASR</sequence>
<dbReference type="EC" id="1.5.1.3" evidence="3 8"/>
<dbReference type="InterPro" id="IPR001796">
    <property type="entry name" value="DHFR_dom"/>
</dbReference>
<keyword evidence="12" id="KW-1185">Reference proteome</keyword>
<dbReference type="Gene3D" id="3.40.430.10">
    <property type="entry name" value="Dihydrofolate Reductase, subunit A"/>
    <property type="match status" value="1"/>
</dbReference>
<name>A0ABV6D3I1_9HYPH</name>
<dbReference type="InterPro" id="IPR012259">
    <property type="entry name" value="DHFR"/>
</dbReference>
<comment type="function">
    <text evidence="7 8">Key enzyme in folate metabolism. Catalyzes an essential reaction for de novo glycine and purine synthesis, and for DNA precursor synthesis.</text>
</comment>
<evidence type="ECO:0000256" key="9">
    <source>
        <dbReference type="RuleBase" id="RU004474"/>
    </source>
</evidence>
<evidence type="ECO:0000313" key="12">
    <source>
        <dbReference type="Proteomes" id="UP001589755"/>
    </source>
</evidence>
<keyword evidence="6 8" id="KW-0560">Oxidoreductase</keyword>
<dbReference type="InterPro" id="IPR017925">
    <property type="entry name" value="DHFR_CS"/>
</dbReference>
<dbReference type="EMBL" id="JBHLXD010000003">
    <property type="protein sequence ID" value="MFC0207208.1"/>
    <property type="molecule type" value="Genomic_DNA"/>
</dbReference>
<comment type="caution">
    <text evidence="11">The sequence shown here is derived from an EMBL/GenBank/DDBJ whole genome shotgun (WGS) entry which is preliminary data.</text>
</comment>
<dbReference type="GO" id="GO:0004146">
    <property type="term" value="F:dihydrofolate reductase activity"/>
    <property type="evidence" value="ECO:0007669"/>
    <property type="project" value="UniProtKB-EC"/>
</dbReference>
<evidence type="ECO:0000256" key="2">
    <source>
        <dbReference type="ARBA" id="ARBA00009539"/>
    </source>
</evidence>
<dbReference type="PANTHER" id="PTHR48069:SF3">
    <property type="entry name" value="DIHYDROFOLATE REDUCTASE"/>
    <property type="match status" value="1"/>
</dbReference>
<keyword evidence="4 8" id="KW-0554">One-carbon metabolism</keyword>
<evidence type="ECO:0000256" key="6">
    <source>
        <dbReference type="ARBA" id="ARBA00023002"/>
    </source>
</evidence>
<evidence type="ECO:0000259" key="10">
    <source>
        <dbReference type="PROSITE" id="PS51330"/>
    </source>
</evidence>
<comment type="similarity">
    <text evidence="2 8 9">Belongs to the dihydrofolate reductase family.</text>
</comment>
<dbReference type="PANTHER" id="PTHR48069">
    <property type="entry name" value="DIHYDROFOLATE REDUCTASE"/>
    <property type="match status" value="1"/>
</dbReference>
<keyword evidence="5 8" id="KW-0521">NADP</keyword>
<proteinExistence type="inferred from homology"/>
<reference evidence="11 12" key="1">
    <citation type="submission" date="2024-09" db="EMBL/GenBank/DDBJ databases">
        <authorList>
            <person name="Sun Q."/>
            <person name="Mori K."/>
        </authorList>
    </citation>
    <scope>NUCLEOTIDE SEQUENCE [LARGE SCALE GENOMIC DNA]</scope>
    <source>
        <strain evidence="11 12">CCM 8543</strain>
    </source>
</reference>
<evidence type="ECO:0000256" key="4">
    <source>
        <dbReference type="ARBA" id="ARBA00022563"/>
    </source>
</evidence>
<dbReference type="PRINTS" id="PR00070">
    <property type="entry name" value="DHFR"/>
</dbReference>